<sequence>MKKIILSRVLACILLIVAVFATACGKHEEVNIPGPITDLYLAGSISREDVKNIAALRVGAVYEVDSEAQGAEDYRRLKYEPIVPEPLTEEQKKRIEESVAADALELYGMVVYNYKFQNYYGEYNGFHIVEVYYDLEGGAWLMEVRMMITAGIYLGFRGYPPLYVWQEV</sequence>
<reference evidence="2" key="2">
    <citation type="submission" date="2021-04" db="EMBL/GenBank/DDBJ databases">
        <authorList>
            <person name="Gilroy R."/>
        </authorList>
    </citation>
    <scope>NUCLEOTIDE SEQUENCE</scope>
    <source>
        <strain evidence="2">26628</strain>
    </source>
</reference>
<organism evidence="2 3">
    <name type="scientific">Candidatus Borkfalkia faecigallinarum</name>
    <dbReference type="NCBI Taxonomy" id="2838509"/>
    <lineage>
        <taxon>Bacteria</taxon>
        <taxon>Bacillati</taxon>
        <taxon>Bacillota</taxon>
        <taxon>Clostridia</taxon>
        <taxon>Christensenellales</taxon>
        <taxon>Christensenellaceae</taxon>
        <taxon>Candidatus Borkfalkia</taxon>
    </lineage>
</organism>
<evidence type="ECO:0000313" key="2">
    <source>
        <dbReference type="EMBL" id="HIX46473.1"/>
    </source>
</evidence>
<dbReference type="AlphaFoldDB" id="A0A9D1VTC6"/>
<reference evidence="2" key="1">
    <citation type="journal article" date="2021" name="PeerJ">
        <title>Extensive microbial diversity within the chicken gut microbiome revealed by metagenomics and culture.</title>
        <authorList>
            <person name="Gilroy R."/>
            <person name="Ravi A."/>
            <person name="Getino M."/>
            <person name="Pursley I."/>
            <person name="Horton D.L."/>
            <person name="Alikhan N.F."/>
            <person name="Baker D."/>
            <person name="Gharbi K."/>
            <person name="Hall N."/>
            <person name="Watson M."/>
            <person name="Adriaenssens E.M."/>
            <person name="Foster-Nyarko E."/>
            <person name="Jarju S."/>
            <person name="Secka A."/>
            <person name="Antonio M."/>
            <person name="Oren A."/>
            <person name="Chaudhuri R.R."/>
            <person name="La Ragione R."/>
            <person name="Hildebrand F."/>
            <person name="Pallen M.J."/>
        </authorList>
    </citation>
    <scope>NUCLEOTIDE SEQUENCE</scope>
    <source>
        <strain evidence="2">26628</strain>
    </source>
</reference>
<keyword evidence="1" id="KW-0732">Signal</keyword>
<name>A0A9D1VTC6_9FIRM</name>
<evidence type="ECO:0008006" key="4">
    <source>
        <dbReference type="Google" id="ProtNLM"/>
    </source>
</evidence>
<dbReference type="PROSITE" id="PS51257">
    <property type="entry name" value="PROKAR_LIPOPROTEIN"/>
    <property type="match status" value="1"/>
</dbReference>
<dbReference type="Proteomes" id="UP000824249">
    <property type="component" value="Unassembled WGS sequence"/>
</dbReference>
<feature type="signal peptide" evidence="1">
    <location>
        <begin position="1"/>
        <end position="23"/>
    </location>
</feature>
<feature type="chain" id="PRO_5038910185" description="DUF4136 domain-containing protein" evidence="1">
    <location>
        <begin position="24"/>
        <end position="168"/>
    </location>
</feature>
<dbReference type="EMBL" id="DXFD01000038">
    <property type="protein sequence ID" value="HIX46473.1"/>
    <property type="molecule type" value="Genomic_DNA"/>
</dbReference>
<evidence type="ECO:0000256" key="1">
    <source>
        <dbReference type="SAM" id="SignalP"/>
    </source>
</evidence>
<gene>
    <name evidence="2" type="ORF">H9737_02140</name>
</gene>
<proteinExistence type="predicted"/>
<accession>A0A9D1VTC6</accession>
<comment type="caution">
    <text evidence="2">The sequence shown here is derived from an EMBL/GenBank/DDBJ whole genome shotgun (WGS) entry which is preliminary data.</text>
</comment>
<protein>
    <recommendedName>
        <fullName evidence="4">DUF4136 domain-containing protein</fullName>
    </recommendedName>
</protein>
<evidence type="ECO:0000313" key="3">
    <source>
        <dbReference type="Proteomes" id="UP000824249"/>
    </source>
</evidence>